<dbReference type="Pfam" id="PF12052">
    <property type="entry name" value="VGCC_beta4Aa_N"/>
    <property type="match status" value="1"/>
</dbReference>
<dbReference type="Proteomes" id="UP000257200">
    <property type="component" value="Unplaced"/>
</dbReference>
<dbReference type="SUPFAM" id="SSF52540">
    <property type="entry name" value="P-loop containing nucleoside triphosphate hydrolases"/>
    <property type="match status" value="1"/>
</dbReference>
<evidence type="ECO:0000313" key="6">
    <source>
        <dbReference type="Proteomes" id="UP000257200"/>
    </source>
</evidence>
<dbReference type="FunFam" id="2.30.30.40:FF:000049">
    <property type="entry name" value="Voltage-dependent L-type calcium channel subunit beta-3"/>
    <property type="match status" value="1"/>
</dbReference>
<dbReference type="GO" id="GO:0005891">
    <property type="term" value="C:voltage-gated calcium channel complex"/>
    <property type="evidence" value="ECO:0007669"/>
    <property type="project" value="InterPro"/>
</dbReference>
<dbReference type="AlphaFoldDB" id="A0A3Q1ELY8"/>
<dbReference type="GO" id="GO:0005245">
    <property type="term" value="F:voltage-gated calcium channel activity"/>
    <property type="evidence" value="ECO:0007669"/>
    <property type="project" value="InterPro"/>
</dbReference>
<dbReference type="InterPro" id="IPR000584">
    <property type="entry name" value="VDCC_L_bsu"/>
</dbReference>
<name>A0A3Q1ELY8_9TELE</name>
<dbReference type="PANTHER" id="PTHR11824">
    <property type="entry name" value="VOLTAGE-DEPENDENT CALCIUM CHANNEL BETA SUBUNIT"/>
    <property type="match status" value="1"/>
</dbReference>
<dbReference type="InterPro" id="IPR027417">
    <property type="entry name" value="P-loop_NTPase"/>
</dbReference>
<evidence type="ECO:0000259" key="3">
    <source>
        <dbReference type="Pfam" id="PF00625"/>
    </source>
</evidence>
<evidence type="ECO:0000259" key="4">
    <source>
        <dbReference type="Pfam" id="PF12052"/>
    </source>
</evidence>
<reference evidence="5" key="2">
    <citation type="submission" date="2025-09" db="UniProtKB">
        <authorList>
            <consortium name="Ensembl"/>
        </authorList>
    </citation>
    <scope>IDENTIFICATION</scope>
</reference>
<evidence type="ECO:0000256" key="1">
    <source>
        <dbReference type="ARBA" id="ARBA00022553"/>
    </source>
</evidence>
<dbReference type="InterPro" id="IPR008145">
    <property type="entry name" value="GK/Ca_channel_bsu"/>
</dbReference>
<dbReference type="InterPro" id="IPR036028">
    <property type="entry name" value="SH3-like_dom_sf"/>
</dbReference>
<protein>
    <submittedName>
        <fullName evidence="5">Calcium channel, voltage-dependent, beta 3b</fullName>
    </submittedName>
</protein>
<dbReference type="SUPFAM" id="SSF50044">
    <property type="entry name" value="SH3-domain"/>
    <property type="match status" value="1"/>
</dbReference>
<dbReference type="InterPro" id="IPR046937">
    <property type="entry name" value="CAB1-4_N_A-dom"/>
</dbReference>
<reference evidence="5" key="1">
    <citation type="submission" date="2025-08" db="UniProtKB">
        <authorList>
            <consortium name="Ensembl"/>
        </authorList>
    </citation>
    <scope>IDENTIFICATION</scope>
</reference>
<evidence type="ECO:0000256" key="2">
    <source>
        <dbReference type="SAM" id="MobiDB-lite"/>
    </source>
</evidence>
<proteinExistence type="predicted"/>
<feature type="domain" description="Voltage-dependent L-type calcium channel subunit beta-1-4 N-terminal A" evidence="4">
    <location>
        <begin position="46"/>
        <end position="87"/>
    </location>
</feature>
<keyword evidence="6" id="KW-1185">Reference proteome</keyword>
<dbReference type="GeneTree" id="ENSGT00950000182837"/>
<feature type="region of interest" description="Disordered" evidence="2">
    <location>
        <begin position="51"/>
        <end position="75"/>
    </location>
</feature>
<feature type="domain" description="Guanylate kinase/L-type calcium channel beta subunit" evidence="3">
    <location>
        <begin position="200"/>
        <end position="264"/>
    </location>
</feature>
<dbReference type="Gene3D" id="2.30.30.40">
    <property type="entry name" value="SH3 Domains"/>
    <property type="match status" value="1"/>
</dbReference>
<dbReference type="Ensembl" id="ENSAPOT00000009265.1">
    <property type="protein sequence ID" value="ENSAPOP00000004893.1"/>
    <property type="gene ID" value="ENSAPOG00000006785.1"/>
</dbReference>
<organism evidence="5 6">
    <name type="scientific">Acanthochromis polyacanthus</name>
    <name type="common">spiny chromis</name>
    <dbReference type="NCBI Taxonomy" id="80966"/>
    <lineage>
        <taxon>Eukaryota</taxon>
        <taxon>Metazoa</taxon>
        <taxon>Chordata</taxon>
        <taxon>Craniata</taxon>
        <taxon>Vertebrata</taxon>
        <taxon>Euteleostomi</taxon>
        <taxon>Actinopterygii</taxon>
        <taxon>Neopterygii</taxon>
        <taxon>Teleostei</taxon>
        <taxon>Neoteleostei</taxon>
        <taxon>Acanthomorphata</taxon>
        <taxon>Ovalentaria</taxon>
        <taxon>Pomacentridae</taxon>
        <taxon>Acanthochromis</taxon>
    </lineage>
</organism>
<dbReference type="Pfam" id="PF00625">
    <property type="entry name" value="Guanylate_kin"/>
    <property type="match status" value="1"/>
</dbReference>
<evidence type="ECO:0000313" key="5">
    <source>
        <dbReference type="Ensembl" id="ENSAPOP00000004893.1"/>
    </source>
</evidence>
<accession>A0A3Q1ELY8</accession>
<dbReference type="Gene3D" id="3.40.50.300">
    <property type="entry name" value="P-loop containing nucleotide triphosphate hydrolases"/>
    <property type="match status" value="1"/>
</dbReference>
<sequence>MGLVRLFACKNNTVSGLHVNMECYGGCSSSLTGLPHSFLSSVFCQGSADSYTSRPSDSDLSLEEDQEASRREAERQAQLQLERAKSKPVAFAVKTNVSYCGALDEDCPVQGAAINFETKDFLHIKEKYSNDWWIGRLVKEGADITFIPSPVKLEAMRIKQEQKAAASISPAWLMFILFILKAKQKQKQTEHVPPYDVVPSMRPVVLVGPSLKGYEVTDMMQKALFDFLKHRFDGRWVSEHINRLQRVPNASSRIFYYFFLQKQLKSS</sequence>
<dbReference type="PRINTS" id="PR01626">
    <property type="entry name" value="LCACHANNELB"/>
</dbReference>
<keyword evidence="1" id="KW-0597">Phosphoprotein</keyword>